<evidence type="ECO:0000256" key="5">
    <source>
        <dbReference type="ARBA" id="ARBA00023054"/>
    </source>
</evidence>
<dbReference type="SUPFAM" id="SSF50978">
    <property type="entry name" value="WD40 repeat-like"/>
    <property type="match status" value="1"/>
</dbReference>
<dbReference type="GO" id="GO:0005930">
    <property type="term" value="C:axoneme"/>
    <property type="evidence" value="ECO:0007669"/>
    <property type="project" value="UniProtKB-SubCell"/>
</dbReference>
<evidence type="ECO:0000313" key="10">
    <source>
        <dbReference type="EMBL" id="KAA3681859.1"/>
    </source>
</evidence>
<evidence type="ECO:0000256" key="9">
    <source>
        <dbReference type="SAM" id="MobiDB-lite"/>
    </source>
</evidence>
<feature type="compositionally biased region" description="Low complexity" evidence="9">
    <location>
        <begin position="550"/>
        <end position="560"/>
    </location>
</feature>
<comment type="subcellular location">
    <subcellularLocation>
        <location evidence="1">Cytoplasm</location>
        <location evidence="1">Cytoskeleton</location>
        <location evidence="1">Cilium axoneme</location>
    </subcellularLocation>
</comment>
<evidence type="ECO:0000256" key="7">
    <source>
        <dbReference type="ARBA" id="ARBA00023273"/>
    </source>
</evidence>
<keyword evidence="2" id="KW-0963">Cytoplasm</keyword>
<evidence type="ECO:0000256" key="8">
    <source>
        <dbReference type="SAM" id="Coils"/>
    </source>
</evidence>
<feature type="compositionally biased region" description="Basic and acidic residues" evidence="9">
    <location>
        <begin position="217"/>
        <end position="234"/>
    </location>
</feature>
<dbReference type="GO" id="GO:0003341">
    <property type="term" value="P:cilium movement"/>
    <property type="evidence" value="ECO:0007669"/>
    <property type="project" value="UniProtKB-ARBA"/>
</dbReference>
<proteinExistence type="predicted"/>
<feature type="coiled-coil region" evidence="8">
    <location>
        <begin position="1133"/>
        <end position="1160"/>
    </location>
</feature>
<keyword evidence="5 8" id="KW-0175">Coiled coil</keyword>
<name>A0A5J4P2E2_9TREM</name>
<keyword evidence="4" id="KW-0677">Repeat</keyword>
<feature type="region of interest" description="Disordered" evidence="9">
    <location>
        <begin position="981"/>
        <end position="1021"/>
    </location>
</feature>
<evidence type="ECO:0000256" key="6">
    <source>
        <dbReference type="ARBA" id="ARBA00023212"/>
    </source>
</evidence>
<organism evidence="10 11">
    <name type="scientific">Paragonimus westermani</name>
    <dbReference type="NCBI Taxonomy" id="34504"/>
    <lineage>
        <taxon>Eukaryota</taxon>
        <taxon>Metazoa</taxon>
        <taxon>Spiralia</taxon>
        <taxon>Lophotrochozoa</taxon>
        <taxon>Platyhelminthes</taxon>
        <taxon>Trematoda</taxon>
        <taxon>Digenea</taxon>
        <taxon>Plagiorchiida</taxon>
        <taxon>Troglotremata</taxon>
        <taxon>Troglotrematidae</taxon>
        <taxon>Paragonimus</taxon>
    </lineage>
</organism>
<keyword evidence="3" id="KW-0853">WD repeat</keyword>
<dbReference type="EMBL" id="QNGE01000114">
    <property type="protein sequence ID" value="KAA3681859.1"/>
    <property type="molecule type" value="Genomic_DNA"/>
</dbReference>
<dbReference type="Proteomes" id="UP000324629">
    <property type="component" value="Unassembled WGS sequence"/>
</dbReference>
<gene>
    <name evidence="10" type="ORF">DEA37_0009501</name>
</gene>
<feature type="region of interest" description="Disordered" evidence="9">
    <location>
        <begin position="208"/>
        <end position="234"/>
    </location>
</feature>
<feature type="compositionally biased region" description="Polar residues" evidence="9">
    <location>
        <begin position="532"/>
        <end position="542"/>
    </location>
</feature>
<evidence type="ECO:0000256" key="2">
    <source>
        <dbReference type="ARBA" id="ARBA00022490"/>
    </source>
</evidence>
<evidence type="ECO:0000256" key="3">
    <source>
        <dbReference type="ARBA" id="ARBA00022574"/>
    </source>
</evidence>
<feature type="region of interest" description="Disordered" evidence="9">
    <location>
        <begin position="789"/>
        <end position="813"/>
    </location>
</feature>
<keyword evidence="11" id="KW-1185">Reference proteome</keyword>
<protein>
    <recommendedName>
        <fullName evidence="12">Cilia-and flagella-associated protein 44</fullName>
    </recommendedName>
</protein>
<feature type="coiled-coil region" evidence="8">
    <location>
        <begin position="1208"/>
        <end position="1239"/>
    </location>
</feature>
<feature type="region of interest" description="Disordered" evidence="9">
    <location>
        <begin position="527"/>
        <end position="560"/>
    </location>
</feature>
<accession>A0A5J4P2E2</accession>
<evidence type="ECO:0000256" key="1">
    <source>
        <dbReference type="ARBA" id="ARBA00004430"/>
    </source>
</evidence>
<evidence type="ECO:0000313" key="11">
    <source>
        <dbReference type="Proteomes" id="UP000324629"/>
    </source>
</evidence>
<evidence type="ECO:0008006" key="12">
    <source>
        <dbReference type="Google" id="ProtNLM"/>
    </source>
</evidence>
<comment type="caution">
    <text evidence="10">The sequence shown here is derived from an EMBL/GenBank/DDBJ whole genome shotgun (WGS) entry which is preliminary data.</text>
</comment>
<keyword evidence="7" id="KW-0966">Cell projection</keyword>
<evidence type="ECO:0000256" key="4">
    <source>
        <dbReference type="ARBA" id="ARBA00022737"/>
    </source>
</evidence>
<feature type="coiled-coil region" evidence="8">
    <location>
        <begin position="1043"/>
        <end position="1070"/>
    </location>
</feature>
<keyword evidence="6" id="KW-0206">Cytoskeleton</keyword>
<dbReference type="PANTHER" id="PTHR14885:SF3">
    <property type="entry name" value="CILIA- AND FLAGELLA-ASSOCIATED PROTEIN 44"/>
    <property type="match status" value="1"/>
</dbReference>
<feature type="compositionally biased region" description="Acidic residues" evidence="9">
    <location>
        <begin position="1003"/>
        <end position="1019"/>
    </location>
</feature>
<dbReference type="InterPro" id="IPR036322">
    <property type="entry name" value="WD40_repeat_dom_sf"/>
</dbReference>
<dbReference type="Gene3D" id="2.130.10.10">
    <property type="entry name" value="YVTN repeat-like/Quinoprotein amine dehydrogenase"/>
    <property type="match status" value="1"/>
</dbReference>
<dbReference type="PANTHER" id="PTHR14885">
    <property type="entry name" value="CILIA- AND FLAGELLA-ASSOCIATED PROTEIN 43-RELATED"/>
    <property type="match status" value="1"/>
</dbReference>
<dbReference type="InterPro" id="IPR015943">
    <property type="entry name" value="WD40/YVTN_repeat-like_dom_sf"/>
</dbReference>
<sequence length="1291" mass="148529">MLIPIGFVEVGGPVVKVQWTPSTTASRGDVIVFLRQGCVLTIPCPSLDEVDQTKSFALLSIQPIGGYRLLSIKSKLLHEEQSAEKLQHYEFEKKTRQDLRAARAEREPETEEDAQRLDDEEELIRQGVLSEIADWTPSYPAQPSPVIYASLDPLDPKQFWLAFDDYDAGYLYKCKLGNPPVSDEEAKIVMKRKKAEKAALFRAVATKPDLDDSGSTNRKEGLETEGTDESHSHEIGSNELEFADHLEEAEPVASAKFYKNDETTITYWIFSSSGYRLFAGLKDGCIRVQLLERPFDLTSFKDFWLLRMHDNKRGAVTRITLTHDEKFLISVSQDGTFFVYDLMSEELQNTEMKEYRARIPSAYETTVSADDIVDPRALSVEQAKQKAEYDRLMNLVELKKTETRKKVTELRLRFKHLKEQNEKLPERIRLGKEEFDLVPHIRADLLKERAAKVDLVYRETAWMSEKYRLALEKLENAFQRPLDCDRILVRAFSTGHCVSSVRTNKLSNEHIRTKEALQQAKAEQLAKKAQIDQPSSPRSIQTKLDDSAAQKKIISESSQQQMKGARGLRVARKLHVLEETQRRRQARRAQWEQLEAMKPADNYEDPEDLKAITLAKENMGDFKLKSAQNYIVSDRAKLNAFGAKCRLVEMTEEGGNAVVYVFSEAVYPQSVFRNEPDIEESQSLPGRLPRQVILIPLHSLALELCVVNLKKQLSQCALKQLQLTGSVGTPIPELISFDEKQLKSFDGVRLIKTTLPVRPDPISVSHTYIKPGDAEEEDGDRDLERLAIKDAATPESDSQRQMPAIEGRQTTQSPDVEFQVSGSVRPAFPEAYCGGVAEQKRRQIRALYQRQELINSVGRLIRCFDAEVRMTRHARFKLDVLLKRTELHQLTVFEEFRLLKDFEKSEMVLTERKQVRDSEKSEVNFKISELNSRIDVRKKEIERLTQREHALHEEFKASLGEGHRFTDFLTRVFKKRIKRKKQESAEAGSDESAHSSSSSSDESSFEETEDESDEDENILDLDTCPIGCPLEDYENTCAIRERRLDVEEDISEEKKALDLLKKELDSWSKKQRIVETAQKQAHSELEAFQLEKQRKLNELDTVVILRLNQIEYHHNCSVPADLSAGLIFERCNLDILHQRIRELQDEKKQQRREQKEAKDRHVMLQKHKKLFQKELEKMTAVCDHEMIDKFGKIDNIERMESVVVNPKLEELTTKMLILQEEFEKEELDMEEQIRKARDNCIAQIRENTAVVSQTLMLFNEKERLQSDLNNGQGAKVSEFKNSLPFLAKYPG</sequence>
<reference evidence="10 11" key="1">
    <citation type="journal article" date="2019" name="Gigascience">
        <title>Whole-genome sequence of the oriental lung fluke Paragonimus westermani.</title>
        <authorList>
            <person name="Oey H."/>
            <person name="Zakrzewski M."/>
            <person name="Narain K."/>
            <person name="Devi K.R."/>
            <person name="Agatsuma T."/>
            <person name="Nawaratna S."/>
            <person name="Gobert G.N."/>
            <person name="Jones M.K."/>
            <person name="Ragan M.A."/>
            <person name="McManus D.P."/>
            <person name="Krause L."/>
        </authorList>
    </citation>
    <scope>NUCLEOTIDE SEQUENCE [LARGE SCALE GENOMIC DNA]</scope>
    <source>
        <strain evidence="10 11">IND2009</strain>
    </source>
</reference>